<evidence type="ECO:0000259" key="14">
    <source>
        <dbReference type="PROSITE" id="PS52004"/>
    </source>
</evidence>
<feature type="domain" description="Ketosynthase family 3 (KS3)" evidence="14">
    <location>
        <begin position="3"/>
        <end position="415"/>
    </location>
</feature>
<evidence type="ECO:0000256" key="13">
    <source>
        <dbReference type="RuleBase" id="RU003694"/>
    </source>
</evidence>
<keyword evidence="8" id="KW-0443">Lipid metabolism</keyword>
<keyword evidence="7" id="KW-0276">Fatty acid metabolism</keyword>
<evidence type="ECO:0000256" key="11">
    <source>
        <dbReference type="PIRNR" id="PIRNR000447"/>
    </source>
</evidence>
<dbReference type="EMBL" id="VUNS01000004">
    <property type="protein sequence ID" value="MST96553.1"/>
    <property type="molecule type" value="Genomic_DNA"/>
</dbReference>
<protein>
    <recommendedName>
        <fullName evidence="4 11">3-oxoacyl-[acyl-carrier-protein] synthase 2</fullName>
        <ecNumber evidence="3 11">2.3.1.179</ecNumber>
    </recommendedName>
</protein>
<evidence type="ECO:0000256" key="1">
    <source>
        <dbReference type="ARBA" id="ARBA00005194"/>
    </source>
</evidence>
<keyword evidence="6 11" id="KW-0808">Transferase</keyword>
<evidence type="ECO:0000256" key="4">
    <source>
        <dbReference type="ARBA" id="ARBA00014657"/>
    </source>
</evidence>
<gene>
    <name evidence="15" type="primary">fabF</name>
    <name evidence="15" type="ORF">FYJ85_05775</name>
</gene>
<dbReference type="Gene3D" id="3.40.47.10">
    <property type="match status" value="1"/>
</dbReference>
<comment type="similarity">
    <text evidence="2 11 13">Belongs to the thiolase-like superfamily. Beta-ketoacyl-ACP synthases family.</text>
</comment>
<evidence type="ECO:0000256" key="6">
    <source>
        <dbReference type="ARBA" id="ARBA00022679"/>
    </source>
</evidence>
<evidence type="ECO:0000313" key="15">
    <source>
        <dbReference type="EMBL" id="MST96553.1"/>
    </source>
</evidence>
<dbReference type="GO" id="GO:0004315">
    <property type="term" value="F:3-oxoacyl-[acyl-carrier-protein] synthase activity"/>
    <property type="evidence" value="ECO:0007669"/>
    <property type="project" value="UniProtKB-UniRule"/>
</dbReference>
<dbReference type="GO" id="GO:0006633">
    <property type="term" value="P:fatty acid biosynthetic process"/>
    <property type="evidence" value="ECO:0007669"/>
    <property type="project" value="UniProtKB-UniRule"/>
</dbReference>
<dbReference type="InterPro" id="IPR018201">
    <property type="entry name" value="Ketoacyl_synth_AS"/>
</dbReference>
<feature type="active site" description="For beta-ketoacyl synthase activity" evidence="12">
    <location>
        <position position="168"/>
    </location>
</feature>
<dbReference type="NCBIfam" id="TIGR03150">
    <property type="entry name" value="fabF"/>
    <property type="match status" value="1"/>
</dbReference>
<dbReference type="Pfam" id="PF02801">
    <property type="entry name" value="Ketoacyl-synt_C"/>
    <property type="match status" value="1"/>
</dbReference>
<evidence type="ECO:0000256" key="5">
    <source>
        <dbReference type="ARBA" id="ARBA00022516"/>
    </source>
</evidence>
<dbReference type="InterPro" id="IPR000794">
    <property type="entry name" value="Beta-ketoacyl_synthase"/>
</dbReference>
<dbReference type="UniPathway" id="UPA00094"/>
<dbReference type="PROSITE" id="PS52004">
    <property type="entry name" value="KS3_2"/>
    <property type="match status" value="1"/>
</dbReference>
<dbReference type="PANTHER" id="PTHR11712:SF336">
    <property type="entry name" value="3-OXOACYL-[ACYL-CARRIER-PROTEIN] SYNTHASE, MITOCHONDRIAL"/>
    <property type="match status" value="1"/>
</dbReference>
<dbReference type="SUPFAM" id="SSF53901">
    <property type="entry name" value="Thiolase-like"/>
    <property type="match status" value="2"/>
</dbReference>
<evidence type="ECO:0000256" key="9">
    <source>
        <dbReference type="ARBA" id="ARBA00023160"/>
    </source>
</evidence>
<evidence type="ECO:0000256" key="7">
    <source>
        <dbReference type="ARBA" id="ARBA00022832"/>
    </source>
</evidence>
<keyword evidence="16" id="KW-1185">Reference proteome</keyword>
<keyword evidence="10 11" id="KW-0012">Acyltransferase</keyword>
<dbReference type="InterPro" id="IPR017568">
    <property type="entry name" value="3-oxoacyl-ACP_synth-2"/>
</dbReference>
<dbReference type="CDD" id="cd00834">
    <property type="entry name" value="KAS_I_II"/>
    <property type="match status" value="1"/>
</dbReference>
<dbReference type="AlphaFoldDB" id="A0A844G071"/>
<dbReference type="PROSITE" id="PS00606">
    <property type="entry name" value="KS3_1"/>
    <property type="match status" value="1"/>
</dbReference>
<evidence type="ECO:0000313" key="16">
    <source>
        <dbReference type="Proteomes" id="UP000435649"/>
    </source>
</evidence>
<organism evidence="15 16">
    <name type="scientific">Victivallis lenta</name>
    <dbReference type="NCBI Taxonomy" id="2606640"/>
    <lineage>
        <taxon>Bacteria</taxon>
        <taxon>Pseudomonadati</taxon>
        <taxon>Lentisphaerota</taxon>
        <taxon>Lentisphaeria</taxon>
        <taxon>Victivallales</taxon>
        <taxon>Victivallaceae</taxon>
        <taxon>Victivallis</taxon>
    </lineage>
</organism>
<comment type="catalytic activity">
    <reaction evidence="11">
        <text>a fatty acyl-[ACP] + malonyl-[ACP] + H(+) = a 3-oxoacyl-[ACP] + holo-[ACP] + CO2</text>
        <dbReference type="Rhea" id="RHEA:22836"/>
        <dbReference type="Rhea" id="RHEA-COMP:9623"/>
        <dbReference type="Rhea" id="RHEA-COMP:9685"/>
        <dbReference type="Rhea" id="RHEA-COMP:9916"/>
        <dbReference type="Rhea" id="RHEA-COMP:14125"/>
        <dbReference type="ChEBI" id="CHEBI:15378"/>
        <dbReference type="ChEBI" id="CHEBI:16526"/>
        <dbReference type="ChEBI" id="CHEBI:64479"/>
        <dbReference type="ChEBI" id="CHEBI:78449"/>
        <dbReference type="ChEBI" id="CHEBI:78776"/>
        <dbReference type="ChEBI" id="CHEBI:138651"/>
    </reaction>
</comment>
<dbReference type="RefSeq" id="WP_106054509.1">
    <property type="nucleotide sequence ID" value="NZ_CALXOB010000038.1"/>
</dbReference>
<dbReference type="PROSITE" id="PS51257">
    <property type="entry name" value="PROKAR_LIPOPROTEIN"/>
    <property type="match status" value="1"/>
</dbReference>
<reference evidence="15 16" key="1">
    <citation type="submission" date="2019-08" db="EMBL/GenBank/DDBJ databases">
        <title>In-depth cultivation of the pig gut microbiome towards novel bacterial diversity and tailored functional studies.</title>
        <authorList>
            <person name="Wylensek D."/>
            <person name="Hitch T.C.A."/>
            <person name="Clavel T."/>
        </authorList>
    </citation>
    <scope>NUCLEOTIDE SEQUENCE [LARGE SCALE GENOMIC DNA]</scope>
    <source>
        <strain evidence="15 16">BBE-744-WT-12</strain>
    </source>
</reference>
<sequence>MNNRRVVVTGYGVISCVGNNVPDFWDALINGRCGIGKITRFDASEYRTQIAGEVKDFDFSGYMNPKDAKRLDLFCQYAIAASDEAMATAGLPKDLRGSEIDPNRVGVIVSSGIGGLATMSDQDRVLLERGPGRISPFLIPMMIGDIASGNISMRYGAGGPNMGLVTACSTGTHSIGESFWAIKRDDADIMICGGTEATIVPLGVAGFCALKALSTRNDDPQHASRPFDLNRDGFVMSEGAGVMILEEYEHAKKRGATILAELVGYGATGDAHHITAPHPEGEGMARALQVALRHAGLNPEDIDYINAHGTSTELNDKFETMALKSVLKEHAGKVSVSSTKGATGHGLGAAGGLESIVCVKTIETGIIAPTINYETPDPACDLDVTPNKAKERNVKVAVNQNLGFGGHNGVLIFRKFE</sequence>
<comment type="function">
    <text evidence="11">Involved in the type II fatty acid elongation cycle. Catalyzes the elongation of a wide range of acyl-ACP by the addition of two carbons from malonyl-ACP to an acyl acceptor. Can efficiently catalyze the conversion of palmitoleoyl-ACP (cis-hexadec-9-enoyl-ACP) to cis-vaccenoyl-ACP (cis-octadec-11-enoyl-ACP), an essential step in the thermal regulation of fatty acid composition.</text>
</comment>
<dbReference type="PANTHER" id="PTHR11712">
    <property type="entry name" value="POLYKETIDE SYNTHASE-RELATED"/>
    <property type="match status" value="1"/>
</dbReference>
<dbReference type="EC" id="2.3.1.179" evidence="3 11"/>
<evidence type="ECO:0000256" key="10">
    <source>
        <dbReference type="ARBA" id="ARBA00023315"/>
    </source>
</evidence>
<accession>A0A844G071</accession>
<evidence type="ECO:0000256" key="12">
    <source>
        <dbReference type="PIRSR" id="PIRSR000447-1"/>
    </source>
</evidence>
<dbReference type="Pfam" id="PF00109">
    <property type="entry name" value="ketoacyl-synt"/>
    <property type="match status" value="1"/>
</dbReference>
<dbReference type="InterPro" id="IPR014031">
    <property type="entry name" value="Ketoacyl_synth_C"/>
</dbReference>
<dbReference type="SMART" id="SM00825">
    <property type="entry name" value="PKS_KS"/>
    <property type="match status" value="1"/>
</dbReference>
<name>A0A844G071_9BACT</name>
<dbReference type="InterPro" id="IPR014030">
    <property type="entry name" value="Ketoacyl_synth_N"/>
</dbReference>
<dbReference type="FunFam" id="3.40.47.10:FF:000009">
    <property type="entry name" value="3-oxoacyl-[acyl-carrier-protein] synthase 2"/>
    <property type="match status" value="1"/>
</dbReference>
<dbReference type="Proteomes" id="UP000435649">
    <property type="component" value="Unassembled WGS sequence"/>
</dbReference>
<evidence type="ECO:0000256" key="2">
    <source>
        <dbReference type="ARBA" id="ARBA00008467"/>
    </source>
</evidence>
<evidence type="ECO:0000256" key="8">
    <source>
        <dbReference type="ARBA" id="ARBA00023098"/>
    </source>
</evidence>
<keyword evidence="9 11" id="KW-0275">Fatty acid biosynthesis</keyword>
<keyword evidence="5 11" id="KW-0444">Lipid biosynthesis</keyword>
<dbReference type="GO" id="GO:0005829">
    <property type="term" value="C:cytosol"/>
    <property type="evidence" value="ECO:0007669"/>
    <property type="project" value="TreeGrafter"/>
</dbReference>
<proteinExistence type="inferred from homology"/>
<dbReference type="InterPro" id="IPR016039">
    <property type="entry name" value="Thiolase-like"/>
</dbReference>
<comment type="catalytic activity">
    <reaction evidence="11">
        <text>(9Z)-hexadecenoyl-[ACP] + malonyl-[ACP] + H(+) = 3-oxo-(11Z)-octadecenoyl-[ACP] + holo-[ACP] + CO2</text>
        <dbReference type="Rhea" id="RHEA:55040"/>
        <dbReference type="Rhea" id="RHEA-COMP:9623"/>
        <dbReference type="Rhea" id="RHEA-COMP:9685"/>
        <dbReference type="Rhea" id="RHEA-COMP:10800"/>
        <dbReference type="Rhea" id="RHEA-COMP:14074"/>
        <dbReference type="ChEBI" id="CHEBI:15378"/>
        <dbReference type="ChEBI" id="CHEBI:16526"/>
        <dbReference type="ChEBI" id="CHEBI:64479"/>
        <dbReference type="ChEBI" id="CHEBI:78449"/>
        <dbReference type="ChEBI" id="CHEBI:83989"/>
        <dbReference type="ChEBI" id="CHEBI:138538"/>
        <dbReference type="EC" id="2.3.1.179"/>
    </reaction>
</comment>
<comment type="caution">
    <text evidence="15">The sequence shown here is derived from an EMBL/GenBank/DDBJ whole genome shotgun (WGS) entry which is preliminary data.</text>
</comment>
<dbReference type="PIRSF" id="PIRSF000447">
    <property type="entry name" value="KAS_II"/>
    <property type="match status" value="1"/>
</dbReference>
<evidence type="ECO:0000256" key="3">
    <source>
        <dbReference type="ARBA" id="ARBA00012356"/>
    </source>
</evidence>
<dbReference type="NCBIfam" id="NF005589">
    <property type="entry name" value="PRK07314.1"/>
    <property type="match status" value="1"/>
</dbReference>
<comment type="pathway">
    <text evidence="1 11">Lipid metabolism; fatty acid biosynthesis.</text>
</comment>
<dbReference type="InterPro" id="IPR020841">
    <property type="entry name" value="PKS_Beta-ketoAc_synthase_dom"/>
</dbReference>